<dbReference type="Pfam" id="PF00931">
    <property type="entry name" value="NB-ARC"/>
    <property type="match status" value="1"/>
</dbReference>
<evidence type="ECO:0000313" key="5">
    <source>
        <dbReference type="EMBL" id="PXF46233.1"/>
    </source>
</evidence>
<dbReference type="SMART" id="SM00320">
    <property type="entry name" value="WD40"/>
    <property type="match status" value="6"/>
</dbReference>
<evidence type="ECO:0000256" key="1">
    <source>
        <dbReference type="ARBA" id="ARBA00022574"/>
    </source>
</evidence>
<dbReference type="PANTHER" id="PTHR19848">
    <property type="entry name" value="WD40 REPEAT PROTEIN"/>
    <property type="match status" value="1"/>
</dbReference>
<comment type="caution">
    <text evidence="5">The sequence shown here is derived from an EMBL/GenBank/DDBJ whole genome shotgun (WGS) entry which is preliminary data.</text>
</comment>
<evidence type="ECO:0000259" key="4">
    <source>
        <dbReference type="Pfam" id="PF00931"/>
    </source>
</evidence>
<proteinExistence type="predicted"/>
<dbReference type="SUPFAM" id="SSF52540">
    <property type="entry name" value="P-loop containing nucleoside triphosphate hydrolases"/>
    <property type="match status" value="1"/>
</dbReference>
<evidence type="ECO:0000256" key="2">
    <source>
        <dbReference type="ARBA" id="ARBA00022737"/>
    </source>
</evidence>
<dbReference type="InterPro" id="IPR002182">
    <property type="entry name" value="NB-ARC"/>
</dbReference>
<dbReference type="InterPro" id="IPR027417">
    <property type="entry name" value="P-loop_NTPase"/>
</dbReference>
<feature type="domain" description="NB-ARC" evidence="4">
    <location>
        <begin position="435"/>
        <end position="603"/>
    </location>
</feature>
<dbReference type="Proteomes" id="UP000247409">
    <property type="component" value="Unassembled WGS sequence"/>
</dbReference>
<dbReference type="GO" id="GO:0043531">
    <property type="term" value="F:ADP binding"/>
    <property type="evidence" value="ECO:0007669"/>
    <property type="project" value="InterPro"/>
</dbReference>
<dbReference type="Gene3D" id="2.130.10.10">
    <property type="entry name" value="YVTN repeat-like/Quinoprotein amine dehydrogenase"/>
    <property type="match status" value="2"/>
</dbReference>
<dbReference type="EMBL" id="NBIV01000042">
    <property type="protein sequence ID" value="PXF46233.1"/>
    <property type="molecule type" value="Genomic_DNA"/>
</dbReference>
<dbReference type="PANTHER" id="PTHR19848:SF8">
    <property type="entry name" value="F-BOX AND WD REPEAT DOMAIN CONTAINING 7"/>
    <property type="match status" value="1"/>
</dbReference>
<dbReference type="SUPFAM" id="SSF50978">
    <property type="entry name" value="WD40 repeat-like"/>
    <property type="match status" value="1"/>
</dbReference>
<dbReference type="InterPro" id="IPR036322">
    <property type="entry name" value="WD40_repeat_dom_sf"/>
</dbReference>
<organism evidence="5 6">
    <name type="scientific">Gracilariopsis chorda</name>
    <dbReference type="NCBI Taxonomy" id="448386"/>
    <lineage>
        <taxon>Eukaryota</taxon>
        <taxon>Rhodophyta</taxon>
        <taxon>Florideophyceae</taxon>
        <taxon>Rhodymeniophycidae</taxon>
        <taxon>Gracilariales</taxon>
        <taxon>Gracilariaceae</taxon>
        <taxon>Gracilariopsis</taxon>
    </lineage>
</organism>
<evidence type="ECO:0000313" key="6">
    <source>
        <dbReference type="Proteomes" id="UP000247409"/>
    </source>
</evidence>
<dbReference type="InterPro" id="IPR001680">
    <property type="entry name" value="WD40_rpt"/>
</dbReference>
<feature type="repeat" description="WD" evidence="3">
    <location>
        <begin position="1112"/>
        <end position="1134"/>
    </location>
</feature>
<keyword evidence="6" id="KW-1185">Reference proteome</keyword>
<gene>
    <name evidence="5" type="ORF">BWQ96_04018</name>
</gene>
<accession>A0A2V3IVX7</accession>
<dbReference type="InterPro" id="IPR015943">
    <property type="entry name" value="WD40/YVTN_repeat-like_dom_sf"/>
</dbReference>
<protein>
    <recommendedName>
        <fullName evidence="4">NB-ARC domain-containing protein</fullName>
    </recommendedName>
</protein>
<reference evidence="5 6" key="1">
    <citation type="journal article" date="2018" name="Mol. Biol. Evol.">
        <title>Analysis of the draft genome of the red seaweed Gracilariopsis chorda provides insights into genome size evolution in Rhodophyta.</title>
        <authorList>
            <person name="Lee J."/>
            <person name="Yang E.C."/>
            <person name="Graf L."/>
            <person name="Yang J.H."/>
            <person name="Qiu H."/>
            <person name="Zel Zion U."/>
            <person name="Chan C.X."/>
            <person name="Stephens T.G."/>
            <person name="Weber A.P.M."/>
            <person name="Boo G.H."/>
            <person name="Boo S.M."/>
            <person name="Kim K.M."/>
            <person name="Shin Y."/>
            <person name="Jung M."/>
            <person name="Lee S.J."/>
            <person name="Yim H.S."/>
            <person name="Lee J.H."/>
            <person name="Bhattacharya D."/>
            <person name="Yoon H.S."/>
        </authorList>
    </citation>
    <scope>NUCLEOTIDE SEQUENCE [LARGE SCALE GENOMIC DNA]</scope>
    <source>
        <strain evidence="5 6">SKKU-2015</strain>
        <tissue evidence="5">Whole body</tissue>
    </source>
</reference>
<dbReference type="Gene3D" id="3.40.50.300">
    <property type="entry name" value="P-loop containing nucleotide triphosphate hydrolases"/>
    <property type="match status" value="1"/>
</dbReference>
<dbReference type="STRING" id="448386.A0A2V3IVX7"/>
<keyword evidence="2" id="KW-0677">Repeat</keyword>
<keyword evidence="1 3" id="KW-0853">WD repeat</keyword>
<dbReference type="PROSITE" id="PS50082">
    <property type="entry name" value="WD_REPEATS_2"/>
    <property type="match status" value="1"/>
</dbReference>
<dbReference type="Pfam" id="PF00400">
    <property type="entry name" value="WD40"/>
    <property type="match status" value="1"/>
</dbReference>
<evidence type="ECO:0000256" key="3">
    <source>
        <dbReference type="PROSITE-ProRule" id="PRU00221"/>
    </source>
</evidence>
<name>A0A2V3IVX7_9FLOR</name>
<sequence length="1764" mass="195701">MSMQPRAAPSALNPGGAVIGESVIRAVRVPPEKGRHRFLRGRFKNQPVIARISASVVLWAFEKHTANICGAVEEWRDLDLWGRLSALRRNTIELSRDPRSVTVELNSNSSSGAVALMTTTVSLVLPQDSSHSLTLDFGTDSTTAQDWYAQLRLMTLSWADLISQSKGTLIPTLQATGLVKSLGLTTHQVPARAQTTSSLDHPVSSDISDPQQNAIDVIHDKLLESNAQVQNGAEWVGGVIEALDITLPVFEEICSKLPLVGAAVQLTCLALSTISVLYGTKAERRLVDDVRMRLNRIAARVLLEMLHAGSRRSLDDTEYVQNLQSIMAELERSHAALDKYVIASVVSRAASGPIPSSIQTRLEEIENNLARLRNLHIALQTSKNVEGIRKQLNELKISIANRESASVIDTFKPAFLMTYRVDLERMPVVTEACPMFESVKQALTDSKRKKSYRAIHVHGEGGIGKTVMCCLLVADEDIQNEFYEGCLWVQLGKGISESGVVAEISRKVKRFGGIEIAQKIDKLAKQKDGLEEAVEMVGDFFRGRHVVLFLDNVWLRPPEKKSWYEVLSRLVPGSNSTVVVSSREKNVCESHAVHSIKLTPLKIAEEESQRRAAITLFDFFFDRTTGEHEWKAEKGNSHFVSEREELLKLTCGIHILIEMVAKYVANCRISRKQTLQSARQRLKDRILYLSTQGYYESPHMAAVISESLAHIDDVAARDSLGFISEIRKNHEPDFFSQSYEALCIAPEERGAVPVSLLQLLWELSYDEALAVAEMFESASIAKIEATEFGTCIGFELVLHDLQRTFCEEGASRNRRLHSHHENLLRRFGAKRNASLCDPDYDWSLDCFPTETSEQEVKERGYYMARHLVRHMIAAEGSGDKGMKSGLLRVVSDFRWISKRGNHFGRNGLLQDLRSAAPLLTRSDSMSLESFGTSGNTSIKAIRWTDSEMEFLGLLRRIIMSIPPDAYEGFGGQFASSVATSLYGRVEAARDWIRRRVPQGVFDINSSEAPFSVVKGLADMSRGILDNIHDIWLLPVTVYADAPQGMDDRMEFELAVSNDQIRGVTALASGYHVVTAGCDGKIRIHDITTGETTWSFSQHHGTVLCVKSTNRDFDDQGEHVVSSSVDGSIRVWRVDGEFRPTLHFVQCLAIPGEATDERDHKQQPVHVDVTKDGKLIVAYRKFRVHLWKRSPGKSGKYEYKYALPGSIKLFPMTLAVSDDGSFVACGGFGAPHLVEWKLTKDASESDEDWLSRWLNVPEALTETLSVTLSSVGTEPRHETKFCWFGTRFGLCVHDVSCNEGKDPHQVASFLRKGVTSISVLSHEQDWRHCELLLGHRDGSITRHQSLLHDCNESYGKRSPFGSNAVICMAVLQTSSGLKERPARFVTGHANGILRVWRFEYRPQVLSSGPVPIDESSNVVSGGSGEALVHLASTSTPGGTIIVSGSSRGQLSIWKASSGEQLASRRVRTIISFRSGRRMFLEISALDISYVNGSIVVLSGASDYKLRTWDVSRNGTWEVRMPQAEQWSMGPGVTEYGVRPGFSMTLMSSDGRRVVVALTDGDVRIYESREGIWDGSTSVHCVYSSSALLACVRFQQLQAFHNTKNFKALAISEDGTCYVLMDFRGMCLFINASDPSNGALGWRNDVKERDRVIPSCVPLLGRNSCGSWRESSVSGKYIDTQLKKKFVGRNGAAVTVRCFPQGNISSQRVNVHVDGDDSARTTTSVSFDAHVEDILLMKTEADETQEGILLACGLRNGSLPIFRLVT</sequence>